<organism evidence="1 2">
    <name type="scientific">Lasiosphaeria miniovina</name>
    <dbReference type="NCBI Taxonomy" id="1954250"/>
    <lineage>
        <taxon>Eukaryota</taxon>
        <taxon>Fungi</taxon>
        <taxon>Dikarya</taxon>
        <taxon>Ascomycota</taxon>
        <taxon>Pezizomycotina</taxon>
        <taxon>Sordariomycetes</taxon>
        <taxon>Sordariomycetidae</taxon>
        <taxon>Sordariales</taxon>
        <taxon>Lasiosphaeriaceae</taxon>
        <taxon>Lasiosphaeria</taxon>
    </lineage>
</organism>
<comment type="caution">
    <text evidence="1">The sequence shown here is derived from an EMBL/GenBank/DDBJ whole genome shotgun (WGS) entry which is preliminary data.</text>
</comment>
<reference evidence="1" key="1">
    <citation type="submission" date="2023-06" db="EMBL/GenBank/DDBJ databases">
        <title>Genome-scale phylogeny and comparative genomics of the fungal order Sordariales.</title>
        <authorList>
            <consortium name="Lawrence Berkeley National Laboratory"/>
            <person name="Hensen N."/>
            <person name="Bonometti L."/>
            <person name="Westerberg I."/>
            <person name="Brannstrom I.O."/>
            <person name="Guillou S."/>
            <person name="Cros-Aarteil S."/>
            <person name="Calhoun S."/>
            <person name="Haridas S."/>
            <person name="Kuo A."/>
            <person name="Mondo S."/>
            <person name="Pangilinan J."/>
            <person name="Riley R."/>
            <person name="LaButti K."/>
            <person name="Andreopoulos B."/>
            <person name="Lipzen A."/>
            <person name="Chen C."/>
            <person name="Yanf M."/>
            <person name="Daum C."/>
            <person name="Ng V."/>
            <person name="Clum A."/>
            <person name="Steindorff A."/>
            <person name="Ohm R."/>
            <person name="Martin F."/>
            <person name="Silar P."/>
            <person name="Natvig D."/>
            <person name="Lalanne C."/>
            <person name="Gautier V."/>
            <person name="Ament-velasquez S.L."/>
            <person name="Kruys A."/>
            <person name="Hutchinson M.I."/>
            <person name="Powell A.J."/>
            <person name="Barry K."/>
            <person name="Miller A.N."/>
            <person name="Grigoriev I.V."/>
            <person name="Debuchy R."/>
            <person name="Gladieux P."/>
            <person name="Thoren M.H."/>
            <person name="Johannesson H."/>
        </authorList>
    </citation>
    <scope>NUCLEOTIDE SEQUENCE</scope>
    <source>
        <strain evidence="1">SMH2392-1A</strain>
    </source>
</reference>
<dbReference type="EMBL" id="JAUIRO010000003">
    <property type="protein sequence ID" value="KAK0721901.1"/>
    <property type="molecule type" value="Genomic_DNA"/>
</dbReference>
<gene>
    <name evidence="1" type="ORF">B0T26DRAFT_700629</name>
</gene>
<protein>
    <submittedName>
        <fullName evidence="1">Uncharacterized protein</fullName>
    </submittedName>
</protein>
<proteinExistence type="predicted"/>
<name>A0AA40ATW3_9PEZI</name>
<feature type="non-terminal residue" evidence="1">
    <location>
        <position position="1"/>
    </location>
</feature>
<sequence>MQGFFTRSWCFKVVVASWPLQVFTYICSAFLCQRTHRQPTITHHRKTTKGSQKTVTETPVPNPHLYNIEVTEW</sequence>
<evidence type="ECO:0000313" key="1">
    <source>
        <dbReference type="EMBL" id="KAK0721901.1"/>
    </source>
</evidence>
<dbReference type="GeneID" id="85324828"/>
<evidence type="ECO:0000313" key="2">
    <source>
        <dbReference type="Proteomes" id="UP001172101"/>
    </source>
</evidence>
<accession>A0AA40ATW3</accession>
<dbReference type="Proteomes" id="UP001172101">
    <property type="component" value="Unassembled WGS sequence"/>
</dbReference>
<keyword evidence="2" id="KW-1185">Reference proteome</keyword>
<dbReference type="RefSeq" id="XP_060297825.1">
    <property type="nucleotide sequence ID" value="XM_060441558.1"/>
</dbReference>
<dbReference type="AlphaFoldDB" id="A0AA40ATW3"/>